<organism evidence="2 3">
    <name type="scientific">Mucilaginibacter straminoryzae</name>
    <dbReference type="NCBI Taxonomy" id="2932774"/>
    <lineage>
        <taxon>Bacteria</taxon>
        <taxon>Pseudomonadati</taxon>
        <taxon>Bacteroidota</taxon>
        <taxon>Sphingobacteriia</taxon>
        <taxon>Sphingobacteriales</taxon>
        <taxon>Sphingobacteriaceae</taxon>
        <taxon>Mucilaginibacter</taxon>
    </lineage>
</organism>
<dbReference type="RefSeq" id="WP_245129411.1">
    <property type="nucleotide sequence ID" value="NZ_JALJEJ010000003.1"/>
</dbReference>
<keyword evidence="3" id="KW-1185">Reference proteome</keyword>
<evidence type="ECO:0000313" key="3">
    <source>
        <dbReference type="Proteomes" id="UP001139450"/>
    </source>
</evidence>
<evidence type="ECO:0000256" key="1">
    <source>
        <dbReference type="SAM" id="SignalP"/>
    </source>
</evidence>
<name>A0A9X1X3R1_9SPHI</name>
<proteinExistence type="predicted"/>
<accession>A0A9X1X3R1</accession>
<protein>
    <submittedName>
        <fullName evidence="2">Uncharacterized protein</fullName>
    </submittedName>
</protein>
<dbReference type="EMBL" id="JALJEJ010000003">
    <property type="protein sequence ID" value="MCJ8209575.1"/>
    <property type="molecule type" value="Genomic_DNA"/>
</dbReference>
<feature type="chain" id="PRO_5040853059" evidence="1">
    <location>
        <begin position="21"/>
        <end position="320"/>
    </location>
</feature>
<dbReference type="Proteomes" id="UP001139450">
    <property type="component" value="Unassembled WGS sequence"/>
</dbReference>
<dbReference type="AlphaFoldDB" id="A0A9X1X3R1"/>
<evidence type="ECO:0000313" key="2">
    <source>
        <dbReference type="EMBL" id="MCJ8209575.1"/>
    </source>
</evidence>
<reference evidence="2" key="1">
    <citation type="submission" date="2022-04" db="EMBL/GenBank/DDBJ databases">
        <title>Mucilaginibacter sp. RS28 isolated from freshwater.</title>
        <authorList>
            <person name="Ko S.-R."/>
        </authorList>
    </citation>
    <scope>NUCLEOTIDE SEQUENCE</scope>
    <source>
        <strain evidence="2">RS28</strain>
    </source>
</reference>
<keyword evidence="1" id="KW-0732">Signal</keyword>
<feature type="signal peptide" evidence="1">
    <location>
        <begin position="1"/>
        <end position="20"/>
    </location>
</feature>
<gene>
    <name evidence="2" type="ORF">MUY27_07630</name>
</gene>
<comment type="caution">
    <text evidence="2">The sequence shown here is derived from an EMBL/GenBank/DDBJ whole genome shotgun (WGS) entry which is preliminary data.</text>
</comment>
<sequence>MKKTSWIIACLFAIATAAYSNPPKGLLNKKTKALTNLATIKVGLPPATWKEHWFEHEQTVSLQYYDNNVAVYYDNQVDKSVTWPFKTMSQVWAYVKKTYGSFGDSTRLYVILHQGRYGGGHPASYFNSSHDYRNMIDCGLGDWRDSTGERIGMMVHEVGHIVSGASHGVDGAPSDAIWGDSKFMEIFVYDVLLHIGRQNEAEKVYKQMEAQDPNADYPGIRYPGTRWFINWFYPIYSKYGGASVLNKYFEVIAKNYPKKGLEFSRDRDMNLGEFVHFWSGATGRDLTGQAKTAFGKYWNAEAQAEFKQAQTDFPQVKYKR</sequence>